<accession>A0A076YJF8</accession>
<dbReference type="GeneID" id="26625431"/>
<organism evidence="1 2">
    <name type="scientific">Mycobacterium phage Piro94</name>
    <dbReference type="NCBI Taxonomy" id="1527520"/>
    <lineage>
        <taxon>Viruses</taxon>
        <taxon>Duplodnaviria</taxon>
        <taxon>Heunggongvirae</taxon>
        <taxon>Uroviricota</taxon>
        <taxon>Caudoviricetes</taxon>
        <taxon>Turbidovirus</taxon>
        <taxon>Turbidovirus piro94</taxon>
    </lineage>
</organism>
<dbReference type="KEGG" id="vg:26625431"/>
<evidence type="ECO:0000313" key="2">
    <source>
        <dbReference type="Proteomes" id="UP000207645"/>
    </source>
</evidence>
<keyword evidence="2" id="KW-1185">Reference proteome</keyword>
<name>A0A076YJF8_9CAUD</name>
<dbReference type="Proteomes" id="UP000207645">
    <property type="component" value="Segment"/>
</dbReference>
<protein>
    <submittedName>
        <fullName evidence="1">Uncharacterized protein</fullName>
    </submittedName>
</protein>
<proteinExistence type="predicted"/>
<sequence length="51" mass="6133">MYVADVDDLEELKDLRSEAESRLRRNPDNEQAQWDLEDIEDRIEELVNQEV</sequence>
<dbReference type="RefSeq" id="YP_009198289.1">
    <property type="nucleotide sequence ID" value="NC_028794.1"/>
</dbReference>
<reference evidence="1 2" key="1">
    <citation type="submission" date="2014-07" db="EMBL/GenBank/DDBJ databases">
        <authorList>
            <person name="Edwards J.M."/>
            <person name="Maric E."/>
            <person name="Piro B.S."/>
            <person name="Zarchy R.E."/>
            <person name="Bollivar D.W."/>
            <person name="Anders K.R."/>
            <person name="Braun M.A."/>
            <person name="Delesalle V.A."/>
            <person name="Hughes L.E."/>
            <person name="Ware V.C."/>
            <person name="Bradley K.W."/>
            <person name="Barker L.P."/>
            <person name="Asai D.J."/>
            <person name="Bowman C.A."/>
            <person name="Russell D.A."/>
            <person name="Pope W.H."/>
            <person name="Jacobs-Sera D."/>
            <person name="Hendrix R.W."/>
            <person name="Hatfull G.F."/>
        </authorList>
    </citation>
    <scope>NUCLEOTIDE SEQUENCE [LARGE SCALE GENOMIC DNA]</scope>
</reference>
<dbReference type="OrthoDB" id="28435at10239"/>
<dbReference type="EMBL" id="KM197169">
    <property type="protein sequence ID" value="AIK67792.1"/>
    <property type="molecule type" value="Genomic_DNA"/>
</dbReference>
<gene>
    <name evidence="1" type="ORF">PBI_PIRO94_76</name>
</gene>
<evidence type="ECO:0000313" key="1">
    <source>
        <dbReference type="EMBL" id="AIK67792.1"/>
    </source>
</evidence>